<dbReference type="AlphaFoldDB" id="A0A2V0PPJ7"/>
<evidence type="ECO:0000256" key="1">
    <source>
        <dbReference type="SAM" id="MobiDB-lite"/>
    </source>
</evidence>
<dbReference type="InParanoid" id="A0A2V0PPJ7"/>
<organism evidence="2 3">
    <name type="scientific">Raphidocelis subcapitata</name>
    <dbReference type="NCBI Taxonomy" id="307507"/>
    <lineage>
        <taxon>Eukaryota</taxon>
        <taxon>Viridiplantae</taxon>
        <taxon>Chlorophyta</taxon>
        <taxon>core chlorophytes</taxon>
        <taxon>Chlorophyceae</taxon>
        <taxon>CS clade</taxon>
        <taxon>Sphaeropleales</taxon>
        <taxon>Selenastraceae</taxon>
        <taxon>Raphidocelis</taxon>
    </lineage>
</organism>
<evidence type="ECO:0000313" key="2">
    <source>
        <dbReference type="EMBL" id="GBF99105.1"/>
    </source>
</evidence>
<keyword evidence="3" id="KW-1185">Reference proteome</keyword>
<gene>
    <name evidence="2" type="ORF">Rsub_11914</name>
</gene>
<name>A0A2V0PPJ7_9CHLO</name>
<protein>
    <submittedName>
        <fullName evidence="2">Uncharacterized protein</fullName>
    </submittedName>
</protein>
<dbReference type="EMBL" id="BDRX01000145">
    <property type="protein sequence ID" value="GBF99105.1"/>
    <property type="molecule type" value="Genomic_DNA"/>
</dbReference>
<sequence>MAFASGVRLGSTRPAALGPARPCFSFADAPCCAASAIRINFGAMNYGSTDLPPLYTAPVLEQGKQQDALTFSQPKKAAPKAESEARAAAPPRDGPAYRTRSQTRRAVQACAPVAARTRSQTRCGAR</sequence>
<feature type="region of interest" description="Disordered" evidence="1">
    <location>
        <begin position="70"/>
        <end position="113"/>
    </location>
</feature>
<comment type="caution">
    <text evidence="2">The sequence shown here is derived from an EMBL/GenBank/DDBJ whole genome shotgun (WGS) entry which is preliminary data.</text>
</comment>
<dbReference type="Proteomes" id="UP000247498">
    <property type="component" value="Unassembled WGS sequence"/>
</dbReference>
<reference evidence="2 3" key="1">
    <citation type="journal article" date="2018" name="Sci. Rep.">
        <title>Raphidocelis subcapitata (=Pseudokirchneriella subcapitata) provides an insight into genome evolution and environmental adaptations in the Sphaeropleales.</title>
        <authorList>
            <person name="Suzuki S."/>
            <person name="Yamaguchi H."/>
            <person name="Nakajima N."/>
            <person name="Kawachi M."/>
        </authorList>
    </citation>
    <scope>NUCLEOTIDE SEQUENCE [LARGE SCALE GENOMIC DNA]</scope>
    <source>
        <strain evidence="2 3">NIES-35</strain>
    </source>
</reference>
<feature type="compositionally biased region" description="Low complexity" evidence="1">
    <location>
        <begin position="86"/>
        <end position="98"/>
    </location>
</feature>
<evidence type="ECO:0000313" key="3">
    <source>
        <dbReference type="Proteomes" id="UP000247498"/>
    </source>
</evidence>
<proteinExistence type="predicted"/>
<accession>A0A2V0PPJ7</accession>